<dbReference type="HOGENOM" id="CLU_005679_10_4_6"/>
<dbReference type="PANTHER" id="PTHR23028">
    <property type="entry name" value="ACETYLTRANSFERASE"/>
    <property type="match status" value="1"/>
</dbReference>
<dbReference type="AlphaFoldDB" id="A0A077P3N7"/>
<evidence type="ECO:0000313" key="5">
    <source>
        <dbReference type="Proteomes" id="UP000028483"/>
    </source>
</evidence>
<dbReference type="GO" id="GO:0016020">
    <property type="term" value="C:membrane"/>
    <property type="evidence" value="ECO:0007669"/>
    <property type="project" value="TreeGrafter"/>
</dbReference>
<dbReference type="InterPro" id="IPR050879">
    <property type="entry name" value="Acyltransferase_3"/>
</dbReference>
<feature type="transmembrane region" description="Helical" evidence="1">
    <location>
        <begin position="72"/>
        <end position="92"/>
    </location>
</feature>
<dbReference type="Pfam" id="PF19040">
    <property type="entry name" value="SGNH"/>
    <property type="match status" value="1"/>
</dbReference>
<organism evidence="4 5">
    <name type="scientific">Xenorhabdus bovienii str. oregonense</name>
    <dbReference type="NCBI Taxonomy" id="1398202"/>
    <lineage>
        <taxon>Bacteria</taxon>
        <taxon>Pseudomonadati</taxon>
        <taxon>Pseudomonadota</taxon>
        <taxon>Gammaproteobacteria</taxon>
        <taxon>Enterobacterales</taxon>
        <taxon>Morganellaceae</taxon>
        <taxon>Xenorhabdus</taxon>
    </lineage>
</organism>
<comment type="caution">
    <text evidence="4">The sequence shown here is derived from an EMBL/GenBank/DDBJ whole genome shotgun (WGS) entry which is preliminary data.</text>
</comment>
<gene>
    <name evidence="4" type="ORF">XBO1_1900046</name>
</gene>
<dbReference type="Proteomes" id="UP000028483">
    <property type="component" value="Unassembled WGS sequence"/>
</dbReference>
<feature type="domain" description="SGNH" evidence="3">
    <location>
        <begin position="399"/>
        <end position="638"/>
    </location>
</feature>
<evidence type="ECO:0000256" key="1">
    <source>
        <dbReference type="SAM" id="Phobius"/>
    </source>
</evidence>
<feature type="transmembrane region" description="Helical" evidence="1">
    <location>
        <begin position="274"/>
        <end position="292"/>
    </location>
</feature>
<dbReference type="InterPro" id="IPR002656">
    <property type="entry name" value="Acyl_transf_3_dom"/>
</dbReference>
<name>A0A077P3N7_XENBV</name>
<feature type="transmembrane region" description="Helical" evidence="1">
    <location>
        <begin position="9"/>
        <end position="26"/>
    </location>
</feature>
<feature type="transmembrane region" description="Helical" evidence="1">
    <location>
        <begin position="312"/>
        <end position="330"/>
    </location>
</feature>
<feature type="transmembrane region" description="Helical" evidence="1">
    <location>
        <begin position="243"/>
        <end position="262"/>
    </location>
</feature>
<feature type="transmembrane region" description="Helical" evidence="1">
    <location>
        <begin position="187"/>
        <end position="206"/>
    </location>
</feature>
<dbReference type="GO" id="GO:0009103">
    <property type="term" value="P:lipopolysaccharide biosynthetic process"/>
    <property type="evidence" value="ECO:0007669"/>
    <property type="project" value="TreeGrafter"/>
</dbReference>
<feature type="transmembrane region" description="Helical" evidence="1">
    <location>
        <begin position="98"/>
        <end position="117"/>
    </location>
</feature>
<keyword evidence="1" id="KW-0472">Membrane</keyword>
<feature type="transmembrane region" description="Helical" evidence="1">
    <location>
        <begin position="161"/>
        <end position="181"/>
    </location>
</feature>
<dbReference type="PANTHER" id="PTHR23028:SF53">
    <property type="entry name" value="ACYL_TRANSF_3 DOMAIN-CONTAINING PROTEIN"/>
    <property type="match status" value="1"/>
</dbReference>
<dbReference type="RefSeq" id="WP_038255987.1">
    <property type="nucleotide sequence ID" value="NZ_CAWLUU010000164.1"/>
</dbReference>
<keyword evidence="4" id="KW-0012">Acyltransferase</keyword>
<evidence type="ECO:0000313" key="4">
    <source>
        <dbReference type="EMBL" id="CDH05429.1"/>
    </source>
</evidence>
<keyword evidence="4" id="KW-0808">Transferase</keyword>
<dbReference type="GO" id="GO:0016747">
    <property type="term" value="F:acyltransferase activity, transferring groups other than amino-acyl groups"/>
    <property type="evidence" value="ECO:0007669"/>
    <property type="project" value="InterPro"/>
</dbReference>
<accession>A0A077P3N7</accession>
<sequence>MLKYRSDIDGLRAIAVLLVVFYHVGLPVPGGFIGVDVFFVISGFLITSIISKEIRDEKFSFSDFYSRRAKRLLPPFIFMVIPVFIYCWYSLLPDDLTSFAKSALFSILGVSNFYFYYNTNYFNSTDIEPLLHTWSLAVEEQFYLFWPLVLIFLHKKKSLRLNLILLFFALISSISLSQYYVTNDKNLAYMMLPFRFFELMTGAVLALGHAHIKISNKILDATSIVGFSLIILSALFIDKNSPFPGLMALPVVIGSAIFIASYTENKIGFFNKILSNKMIVYIGKVSYSFYLWHWPIIALLKYQGFELKTINAIIIVLSAFLLACFSYHVVEQPFRKLNYRKFILPSIYVIPAFMIASLYFFINKNNGFENRFDNLLPELSEENTAHIIRSECMEKMKVGNYDECYLGVKKEIPDGILIGDSFGNAYSGFIDSLAKDANIMIHDTMKSSTPSIPGVYVSKYDATISKDDAERIIKYTKMRSELAKNSNIKYVILSDFFGQYDDKNKYYRVYNSKGVDVSEKAHDMRNEFINDLIKDGKMVYILARPFRGLTKNELHELIRLKIKRFNIDNIYFSYGDIKNSREEYMIEKEIKGVKIIDPNDAICNKNECSASIDGSILFRTDGYHLNYSSSKNLGNEYLKVHGNPFK</sequence>
<proteinExistence type="predicted"/>
<reference evidence="4" key="1">
    <citation type="submission" date="2013-07" db="EMBL/GenBank/DDBJ databases">
        <title>Sub-species coevolution in mutualistic symbiosis.</title>
        <authorList>
            <person name="Murfin K."/>
            <person name="Klassen J."/>
            <person name="Lee M."/>
            <person name="Forst S."/>
            <person name="Stock P."/>
            <person name="Goodrich-Blair H."/>
        </authorList>
    </citation>
    <scope>NUCLEOTIDE SEQUENCE [LARGE SCALE GENOMIC DNA]</scope>
    <source>
        <strain evidence="4">Oregonense</strain>
    </source>
</reference>
<dbReference type="InterPro" id="IPR043968">
    <property type="entry name" value="SGNH"/>
</dbReference>
<keyword evidence="1" id="KW-0812">Transmembrane</keyword>
<keyword evidence="1" id="KW-1133">Transmembrane helix</keyword>
<feature type="transmembrane region" description="Helical" evidence="1">
    <location>
        <begin position="342"/>
        <end position="362"/>
    </location>
</feature>
<protein>
    <submittedName>
        <fullName evidence="4">Putative acyltransferase protein membrane protein</fullName>
    </submittedName>
</protein>
<dbReference type="EMBL" id="CBSX010000102">
    <property type="protein sequence ID" value="CDH05429.1"/>
    <property type="molecule type" value="Genomic_DNA"/>
</dbReference>
<evidence type="ECO:0000259" key="3">
    <source>
        <dbReference type="Pfam" id="PF19040"/>
    </source>
</evidence>
<dbReference type="Pfam" id="PF01757">
    <property type="entry name" value="Acyl_transf_3"/>
    <property type="match status" value="1"/>
</dbReference>
<feature type="transmembrane region" description="Helical" evidence="1">
    <location>
        <begin position="218"/>
        <end position="237"/>
    </location>
</feature>
<feature type="domain" description="Acyltransferase 3" evidence="2">
    <location>
        <begin position="7"/>
        <end position="325"/>
    </location>
</feature>
<evidence type="ECO:0000259" key="2">
    <source>
        <dbReference type="Pfam" id="PF01757"/>
    </source>
</evidence>